<organism evidence="1 2">
    <name type="scientific">Pseudomonas corrugata</name>
    <dbReference type="NCBI Taxonomy" id="47879"/>
    <lineage>
        <taxon>Bacteria</taxon>
        <taxon>Pseudomonadati</taxon>
        <taxon>Pseudomonadota</taxon>
        <taxon>Gammaproteobacteria</taxon>
        <taxon>Pseudomonadales</taxon>
        <taxon>Pseudomonadaceae</taxon>
        <taxon>Pseudomonas</taxon>
    </lineage>
</organism>
<proteinExistence type="predicted"/>
<name>A0A3M3ESG8_9PSED</name>
<accession>A0A3M3ESG8</accession>
<evidence type="ECO:0000313" key="1">
    <source>
        <dbReference type="EMBL" id="RMM52441.1"/>
    </source>
</evidence>
<reference evidence="1 2" key="1">
    <citation type="submission" date="2018-08" db="EMBL/GenBank/DDBJ databases">
        <title>Recombination of ecologically and evolutionarily significant loci maintains genetic cohesion in the Pseudomonas syringae species complex.</title>
        <authorList>
            <person name="Dillon M."/>
            <person name="Thakur S."/>
            <person name="Almeida R.N.D."/>
            <person name="Weir B.S."/>
            <person name="Guttman D.S."/>
        </authorList>
    </citation>
    <scope>NUCLEOTIDE SEQUENCE [LARGE SCALE GENOMIC DNA]</scope>
    <source>
        <strain evidence="1 2">NCPPB2445</strain>
    </source>
</reference>
<dbReference type="SUPFAM" id="SSF51569">
    <property type="entry name" value="Aldolase"/>
    <property type="match status" value="1"/>
</dbReference>
<comment type="caution">
    <text evidence="1">The sequence shown here is derived from an EMBL/GenBank/DDBJ whole genome shotgun (WGS) entry which is preliminary data.</text>
</comment>
<keyword evidence="2" id="KW-1185">Reference proteome</keyword>
<protein>
    <submittedName>
        <fullName evidence="1">Uncharacterized protein</fullName>
    </submittedName>
</protein>
<evidence type="ECO:0000313" key="2">
    <source>
        <dbReference type="Proteomes" id="UP000270661"/>
    </source>
</evidence>
<dbReference type="AlphaFoldDB" id="A0A3M3ESG8"/>
<gene>
    <name evidence="1" type="ORF">ALQ77_03701</name>
</gene>
<dbReference type="EMBL" id="RBOJ01000047">
    <property type="protein sequence ID" value="RMM52441.1"/>
    <property type="molecule type" value="Genomic_DNA"/>
</dbReference>
<sequence>MSEFAFSGLNLAAITPFDAQGKIDYPRFETLLEC</sequence>
<dbReference type="Proteomes" id="UP000270661">
    <property type="component" value="Unassembled WGS sequence"/>
</dbReference>